<reference evidence="2" key="1">
    <citation type="submission" date="2014-09" db="EMBL/GenBank/DDBJ databases">
        <authorList>
            <person name="Magalhaes I.L.F."/>
            <person name="Oliveira U."/>
            <person name="Santos F.R."/>
            <person name="Vidigal T.H.D.A."/>
            <person name="Brescovit A.D."/>
            <person name="Santos A.J."/>
        </authorList>
    </citation>
    <scope>NUCLEOTIDE SEQUENCE</scope>
    <source>
        <tissue evidence="2">Shoot tissue taken approximately 20 cm above the soil surface</tissue>
    </source>
</reference>
<evidence type="ECO:0000313" key="2">
    <source>
        <dbReference type="EMBL" id="JAE35929.1"/>
    </source>
</evidence>
<dbReference type="AlphaFoldDB" id="A0A0A9HJC7"/>
<dbReference type="EMBL" id="GBRH01161967">
    <property type="protein sequence ID" value="JAE35929.1"/>
    <property type="molecule type" value="Transcribed_RNA"/>
</dbReference>
<accession>A0A0A9HJC7</accession>
<proteinExistence type="predicted"/>
<reference evidence="2" key="2">
    <citation type="journal article" date="2015" name="Data Brief">
        <title>Shoot transcriptome of the giant reed, Arundo donax.</title>
        <authorList>
            <person name="Barrero R.A."/>
            <person name="Guerrero F.D."/>
            <person name="Moolhuijzen P."/>
            <person name="Goolsby J.A."/>
            <person name="Tidwell J."/>
            <person name="Bellgard S.E."/>
            <person name="Bellgard M.I."/>
        </authorList>
    </citation>
    <scope>NUCLEOTIDE SEQUENCE</scope>
    <source>
        <tissue evidence="2">Shoot tissue taken approximately 20 cm above the soil surface</tissue>
    </source>
</reference>
<feature type="compositionally biased region" description="Basic and acidic residues" evidence="1">
    <location>
        <begin position="10"/>
        <end position="25"/>
    </location>
</feature>
<sequence>MNSEGISRSIRKEKGGMQKETRITKRERQDGVVIYLDPDIVPGAK</sequence>
<organism evidence="2">
    <name type="scientific">Arundo donax</name>
    <name type="common">Giant reed</name>
    <name type="synonym">Donax arundinaceus</name>
    <dbReference type="NCBI Taxonomy" id="35708"/>
    <lineage>
        <taxon>Eukaryota</taxon>
        <taxon>Viridiplantae</taxon>
        <taxon>Streptophyta</taxon>
        <taxon>Embryophyta</taxon>
        <taxon>Tracheophyta</taxon>
        <taxon>Spermatophyta</taxon>
        <taxon>Magnoliopsida</taxon>
        <taxon>Liliopsida</taxon>
        <taxon>Poales</taxon>
        <taxon>Poaceae</taxon>
        <taxon>PACMAD clade</taxon>
        <taxon>Arundinoideae</taxon>
        <taxon>Arundineae</taxon>
        <taxon>Arundo</taxon>
    </lineage>
</organism>
<name>A0A0A9HJC7_ARUDO</name>
<evidence type="ECO:0000256" key="1">
    <source>
        <dbReference type="SAM" id="MobiDB-lite"/>
    </source>
</evidence>
<protein>
    <submittedName>
        <fullName evidence="2">Uncharacterized protein</fullName>
    </submittedName>
</protein>
<feature type="region of interest" description="Disordered" evidence="1">
    <location>
        <begin position="1"/>
        <end position="25"/>
    </location>
</feature>